<keyword evidence="2" id="KW-1185">Reference proteome</keyword>
<dbReference type="KEGG" id="sawl:NGM29_06035"/>
<protein>
    <submittedName>
        <fullName evidence="1">Uncharacterized protein</fullName>
    </submittedName>
</protein>
<gene>
    <name evidence="1" type="ORF">NGM29_06035</name>
</gene>
<dbReference type="Proteomes" id="UP001056855">
    <property type="component" value="Chromosome"/>
</dbReference>
<evidence type="ECO:0000313" key="2">
    <source>
        <dbReference type="Proteomes" id="UP001056855"/>
    </source>
</evidence>
<organism evidence="1 2">
    <name type="scientific">Natronosalvus rutilus</name>
    <dbReference type="NCBI Taxonomy" id="2953753"/>
    <lineage>
        <taxon>Archaea</taxon>
        <taxon>Methanobacteriati</taxon>
        <taxon>Methanobacteriota</taxon>
        <taxon>Stenosarchaea group</taxon>
        <taxon>Halobacteria</taxon>
        <taxon>Halobacteriales</taxon>
        <taxon>Natrialbaceae</taxon>
        <taxon>Natronosalvus</taxon>
    </lineage>
</organism>
<dbReference type="InterPro" id="IPR036220">
    <property type="entry name" value="UDP-Glc/GDP-Man_DH_C_sf"/>
</dbReference>
<dbReference type="Gene3D" id="3.40.50.720">
    <property type="entry name" value="NAD(P)-binding Rossmann-like Domain"/>
    <property type="match status" value="1"/>
</dbReference>
<dbReference type="EMBL" id="CP100355">
    <property type="protein sequence ID" value="UTF54822.1"/>
    <property type="molecule type" value="Genomic_DNA"/>
</dbReference>
<sequence length="62" mass="6831">MIEAAVDLNNRHPDRLLVLLEHHVDFEGARITVLGLAFTSQIDDTWNSRAIPPPRGPAGCGR</sequence>
<dbReference type="SUPFAM" id="SSF52413">
    <property type="entry name" value="UDP-glucose/GDP-mannose dehydrogenase C-terminal domain"/>
    <property type="match status" value="1"/>
</dbReference>
<accession>A0A9E7SWA3</accession>
<name>A0A9E7SWA3_9EURY</name>
<evidence type="ECO:0000313" key="1">
    <source>
        <dbReference type="EMBL" id="UTF54822.1"/>
    </source>
</evidence>
<dbReference type="RefSeq" id="WP_254159535.1">
    <property type="nucleotide sequence ID" value="NZ_CP100355.1"/>
</dbReference>
<dbReference type="GeneID" id="73289587"/>
<proteinExistence type="predicted"/>
<reference evidence="1" key="1">
    <citation type="submission" date="2022-06" db="EMBL/GenBank/DDBJ databases">
        <title>Diverse halophilic archaea isolated from saline environments.</title>
        <authorList>
            <person name="Cui H.-L."/>
        </authorList>
    </citation>
    <scope>NUCLEOTIDE SEQUENCE</scope>
    <source>
        <strain evidence="1">WLHS1</strain>
    </source>
</reference>
<dbReference type="AlphaFoldDB" id="A0A9E7SWA3"/>